<dbReference type="PANTHER" id="PTHR44520">
    <property type="entry name" value="RESPONSE REGULATOR RCP1-RELATED"/>
    <property type="match status" value="1"/>
</dbReference>
<feature type="modified residue" description="4-aspartylphosphate" evidence="1">
    <location>
        <position position="63"/>
    </location>
</feature>
<keyword evidence="4" id="KW-1185">Reference proteome</keyword>
<sequence>MNDLKKVMLIDDEEMSIFLNKMILNKMEDVDKNIIVFNEAKSALFYLMNADKEEHIPDIILLDINMPDMNGWEFTESYEAIHFDSKRPQLAILTTSLNPKDKEKADNLMIVDFFINKPLNPGKILTLLEGVKV</sequence>
<proteinExistence type="predicted"/>
<organism evidence="3 4">
    <name type="scientific">Flammeovirga aprica JL-4</name>
    <dbReference type="NCBI Taxonomy" id="694437"/>
    <lineage>
        <taxon>Bacteria</taxon>
        <taxon>Pseudomonadati</taxon>
        <taxon>Bacteroidota</taxon>
        <taxon>Cytophagia</taxon>
        <taxon>Cytophagales</taxon>
        <taxon>Flammeovirgaceae</taxon>
        <taxon>Flammeovirga</taxon>
    </lineage>
</organism>
<dbReference type="GO" id="GO:0000160">
    <property type="term" value="P:phosphorelay signal transduction system"/>
    <property type="evidence" value="ECO:0007669"/>
    <property type="project" value="InterPro"/>
</dbReference>
<accession>A0A7X9P1F3</accession>
<dbReference type="InterPro" id="IPR011006">
    <property type="entry name" value="CheY-like_superfamily"/>
</dbReference>
<comment type="caution">
    <text evidence="3">The sequence shown here is derived from an EMBL/GenBank/DDBJ whole genome shotgun (WGS) entry which is preliminary data.</text>
</comment>
<dbReference type="Gene3D" id="3.40.50.2300">
    <property type="match status" value="1"/>
</dbReference>
<dbReference type="InterPro" id="IPR052893">
    <property type="entry name" value="TCS_response_regulator"/>
</dbReference>
<name>A0A7X9P1F3_9BACT</name>
<dbReference type="Proteomes" id="UP000576082">
    <property type="component" value="Unassembled WGS sequence"/>
</dbReference>
<dbReference type="Pfam" id="PF00072">
    <property type="entry name" value="Response_reg"/>
    <property type="match status" value="1"/>
</dbReference>
<dbReference type="SMART" id="SM00448">
    <property type="entry name" value="REC"/>
    <property type="match status" value="1"/>
</dbReference>
<dbReference type="PANTHER" id="PTHR44520:SF2">
    <property type="entry name" value="RESPONSE REGULATOR RCP1"/>
    <property type="match status" value="1"/>
</dbReference>
<evidence type="ECO:0000313" key="3">
    <source>
        <dbReference type="EMBL" id="NME67550.1"/>
    </source>
</evidence>
<dbReference type="InterPro" id="IPR001789">
    <property type="entry name" value="Sig_transdc_resp-reg_receiver"/>
</dbReference>
<protein>
    <submittedName>
        <fullName evidence="3">Response regulator</fullName>
    </submittedName>
</protein>
<keyword evidence="1" id="KW-0597">Phosphoprotein</keyword>
<evidence type="ECO:0000256" key="1">
    <source>
        <dbReference type="PROSITE-ProRule" id="PRU00169"/>
    </source>
</evidence>
<dbReference type="EMBL" id="JABANE010000012">
    <property type="protein sequence ID" value="NME67550.1"/>
    <property type="molecule type" value="Genomic_DNA"/>
</dbReference>
<dbReference type="RefSeq" id="WP_169655887.1">
    <property type="nucleotide sequence ID" value="NZ_JABANE010000012.1"/>
</dbReference>
<gene>
    <name evidence="3" type="ORF">HHU12_06200</name>
</gene>
<feature type="domain" description="Response regulatory" evidence="2">
    <location>
        <begin position="6"/>
        <end position="132"/>
    </location>
</feature>
<dbReference type="PROSITE" id="PS50110">
    <property type="entry name" value="RESPONSE_REGULATORY"/>
    <property type="match status" value="1"/>
</dbReference>
<reference evidence="3 4" key="1">
    <citation type="submission" date="2020-04" db="EMBL/GenBank/DDBJ databases">
        <title>Flammeovirga sp. SR4, a novel species isolated from seawater.</title>
        <authorList>
            <person name="Wang X."/>
        </authorList>
    </citation>
    <scope>NUCLEOTIDE SEQUENCE [LARGE SCALE GENOMIC DNA]</scope>
    <source>
        <strain evidence="3 4">ATCC 23126</strain>
    </source>
</reference>
<evidence type="ECO:0000313" key="4">
    <source>
        <dbReference type="Proteomes" id="UP000576082"/>
    </source>
</evidence>
<dbReference type="AlphaFoldDB" id="A0A7X9P1F3"/>
<dbReference type="SUPFAM" id="SSF52172">
    <property type="entry name" value="CheY-like"/>
    <property type="match status" value="1"/>
</dbReference>
<evidence type="ECO:0000259" key="2">
    <source>
        <dbReference type="PROSITE" id="PS50110"/>
    </source>
</evidence>